<dbReference type="PROSITE" id="PS50878">
    <property type="entry name" value="RT_POL"/>
    <property type="match status" value="1"/>
</dbReference>
<reference evidence="4" key="1">
    <citation type="journal article" date="2023" name="Science">
        <title>Genome structures resolve the early diversification of teleost fishes.</title>
        <authorList>
            <person name="Parey E."/>
            <person name="Louis A."/>
            <person name="Montfort J."/>
            <person name="Bouchez O."/>
            <person name="Roques C."/>
            <person name="Iampietro C."/>
            <person name="Lluch J."/>
            <person name="Castinel A."/>
            <person name="Donnadieu C."/>
            <person name="Desvignes T."/>
            <person name="Floi Bucao C."/>
            <person name="Jouanno E."/>
            <person name="Wen M."/>
            <person name="Mejri S."/>
            <person name="Dirks R."/>
            <person name="Jansen H."/>
            <person name="Henkel C."/>
            <person name="Chen W.J."/>
            <person name="Zahm M."/>
            <person name="Cabau C."/>
            <person name="Klopp C."/>
            <person name="Thompson A.W."/>
            <person name="Robinson-Rechavi M."/>
            <person name="Braasch I."/>
            <person name="Lecointre G."/>
            <person name="Bobe J."/>
            <person name="Postlethwait J.H."/>
            <person name="Berthelot C."/>
            <person name="Roest Crollius H."/>
            <person name="Guiguen Y."/>
        </authorList>
    </citation>
    <scope>NUCLEOTIDE SEQUENCE</scope>
    <source>
        <strain evidence="4">WJC10195</strain>
    </source>
</reference>
<dbReference type="SUPFAM" id="SSF56672">
    <property type="entry name" value="DNA/RNA polymerases"/>
    <property type="match status" value="1"/>
</dbReference>
<dbReference type="InterPro" id="IPR041577">
    <property type="entry name" value="RT_RNaseH_2"/>
</dbReference>
<evidence type="ECO:0000256" key="2">
    <source>
        <dbReference type="ARBA" id="ARBA00012180"/>
    </source>
</evidence>
<keyword evidence="5" id="KW-1185">Reference proteome</keyword>
<dbReference type="InterPro" id="IPR021109">
    <property type="entry name" value="Peptidase_aspartic_dom_sf"/>
</dbReference>
<dbReference type="InterPro" id="IPR043128">
    <property type="entry name" value="Rev_trsase/Diguanyl_cyclase"/>
</dbReference>
<dbReference type="Gene3D" id="3.30.70.270">
    <property type="match status" value="2"/>
</dbReference>
<organism evidence="4 5">
    <name type="scientific">Synaphobranchus kaupii</name>
    <name type="common">Kaup's arrowtooth eel</name>
    <dbReference type="NCBI Taxonomy" id="118154"/>
    <lineage>
        <taxon>Eukaryota</taxon>
        <taxon>Metazoa</taxon>
        <taxon>Chordata</taxon>
        <taxon>Craniata</taxon>
        <taxon>Vertebrata</taxon>
        <taxon>Euteleostomi</taxon>
        <taxon>Actinopterygii</taxon>
        <taxon>Neopterygii</taxon>
        <taxon>Teleostei</taxon>
        <taxon>Anguilliformes</taxon>
        <taxon>Synaphobranchidae</taxon>
        <taxon>Synaphobranchus</taxon>
    </lineage>
</organism>
<dbReference type="EC" id="3.1.26.4" evidence="2"/>
<evidence type="ECO:0000313" key="4">
    <source>
        <dbReference type="EMBL" id="KAJ8375572.1"/>
    </source>
</evidence>
<dbReference type="Pfam" id="PF00078">
    <property type="entry name" value="RVT_1"/>
    <property type="match status" value="1"/>
</dbReference>
<dbReference type="AlphaFoldDB" id="A0A9Q1JAU0"/>
<dbReference type="OrthoDB" id="775972at2759"/>
<proteinExistence type="inferred from homology"/>
<sequence>MVNVDDDVTLQGNPASSVIWVRPKVEGQNIEMELDTGAAVSLISEGLYNKKFSHNCLRHTHTLLKTYTGEVISPVGREGTLKGFEVALTLKPEHQPKFCQARVVPYALRPKVDAELERLQQLNVISPVQFSEWATPIMPITKKNGGVRICGDFKMTINPALCAEHYPIPRIEDLFASLAGGQHFSKLDLSHAYLQVPVQESSRKYLTITTHKGMFCYNRLPFGITSAPSIFQHVMDQVLQGLPNVHCFLDDILVAGCADAEHRKNLEAVLSRLEKFGLRVQREKCEFFKGSLEYLGHVIDATGLHKSPEKLRAIAEAPAPTNVGQLRSFLGLINYYGRFVPNMATMLSPLHALLHKGTHWKWSPECEKAFCSAKDQLLSERVLTHYNPQLPIRLACDASPYGVGAVISHVMPGGQERPIAFASRTLSKAEQNYAQIEREALGIIFGMRKFHAYLYGRHFTLLTDHRPLTTIFSPSMAIPSMAAVRLQRWALILTAHNYTIQYRSAAEHGNADGLSRLPLQVDHKDRPGSVDTVLIHHLDTLPVCSTDIRKETRYDPVLAQVLDMILSGHFLVAQGRDSALTPYYSRRDKLTVVQGCLLWGNRVIDPNYCRSCMRATRV</sequence>
<feature type="domain" description="Reverse transcriptase" evidence="3">
    <location>
        <begin position="121"/>
        <end position="299"/>
    </location>
</feature>
<dbReference type="FunFam" id="3.10.20.370:FF:000001">
    <property type="entry name" value="Retrovirus-related Pol polyprotein from transposon 17.6-like protein"/>
    <property type="match status" value="1"/>
</dbReference>
<dbReference type="PANTHER" id="PTHR37984">
    <property type="entry name" value="PROTEIN CBG26694"/>
    <property type="match status" value="1"/>
</dbReference>
<comment type="caution">
    <text evidence="4">The sequence shown here is derived from an EMBL/GenBank/DDBJ whole genome shotgun (WGS) entry which is preliminary data.</text>
</comment>
<evidence type="ECO:0000259" key="3">
    <source>
        <dbReference type="PROSITE" id="PS50878"/>
    </source>
</evidence>
<dbReference type="Gene3D" id="3.10.10.10">
    <property type="entry name" value="HIV Type 1 Reverse Transcriptase, subunit A, domain 1"/>
    <property type="match status" value="1"/>
</dbReference>
<dbReference type="CDD" id="cd01647">
    <property type="entry name" value="RT_LTR"/>
    <property type="match status" value="1"/>
</dbReference>
<gene>
    <name evidence="4" type="ORF">SKAU_G00061520</name>
</gene>
<dbReference type="InterPro" id="IPR043502">
    <property type="entry name" value="DNA/RNA_pol_sf"/>
</dbReference>
<dbReference type="InterPro" id="IPR000477">
    <property type="entry name" value="RT_dom"/>
</dbReference>
<name>A0A9Q1JAU0_SYNKA</name>
<protein>
    <recommendedName>
        <fullName evidence="2">ribonuclease H</fullName>
        <ecNumber evidence="2">3.1.26.4</ecNumber>
    </recommendedName>
</protein>
<dbReference type="InterPro" id="IPR050951">
    <property type="entry name" value="Retrovirus_Pol_polyprotein"/>
</dbReference>
<dbReference type="Proteomes" id="UP001152622">
    <property type="component" value="Chromosome 2"/>
</dbReference>
<dbReference type="FunFam" id="3.30.70.270:FF:000026">
    <property type="entry name" value="Transposon Ty3-G Gag-Pol polyprotein"/>
    <property type="match status" value="1"/>
</dbReference>
<dbReference type="GO" id="GO:0004523">
    <property type="term" value="F:RNA-DNA hybrid ribonuclease activity"/>
    <property type="evidence" value="ECO:0007669"/>
    <property type="project" value="UniProtKB-EC"/>
</dbReference>
<dbReference type="CDD" id="cd09274">
    <property type="entry name" value="RNase_HI_RT_Ty3"/>
    <property type="match status" value="1"/>
</dbReference>
<dbReference type="Pfam" id="PF17919">
    <property type="entry name" value="RT_RNaseH_2"/>
    <property type="match status" value="1"/>
</dbReference>
<accession>A0A9Q1JAU0</accession>
<evidence type="ECO:0000313" key="5">
    <source>
        <dbReference type="Proteomes" id="UP001152622"/>
    </source>
</evidence>
<evidence type="ECO:0000256" key="1">
    <source>
        <dbReference type="ARBA" id="ARBA00010879"/>
    </source>
</evidence>
<dbReference type="EMBL" id="JAINUF010000002">
    <property type="protein sequence ID" value="KAJ8375572.1"/>
    <property type="molecule type" value="Genomic_DNA"/>
</dbReference>
<dbReference type="SUPFAM" id="SSF50630">
    <property type="entry name" value="Acid proteases"/>
    <property type="match status" value="1"/>
</dbReference>
<dbReference type="PANTHER" id="PTHR37984:SF13">
    <property type="entry name" value="RIBONUCLEASE H"/>
    <property type="match status" value="1"/>
</dbReference>
<comment type="similarity">
    <text evidence="1">Belongs to the beta type-B retroviral polymerase family. HERV class-II K(HML-2) pol subfamily.</text>
</comment>